<proteinExistence type="predicted"/>
<evidence type="ECO:0000313" key="2">
    <source>
        <dbReference type="Proteomes" id="UP000009183"/>
    </source>
</evidence>
<accession>F6HML0</accession>
<reference evidence="2" key="1">
    <citation type="journal article" date="2007" name="Nature">
        <title>The grapevine genome sequence suggests ancestral hexaploidization in major angiosperm phyla.</title>
        <authorList>
            <consortium name="The French-Italian Public Consortium for Grapevine Genome Characterization."/>
            <person name="Jaillon O."/>
            <person name="Aury J.-M."/>
            <person name="Noel B."/>
            <person name="Policriti A."/>
            <person name="Clepet C."/>
            <person name="Casagrande A."/>
            <person name="Choisne N."/>
            <person name="Aubourg S."/>
            <person name="Vitulo N."/>
            <person name="Jubin C."/>
            <person name="Vezzi A."/>
            <person name="Legeai F."/>
            <person name="Hugueney P."/>
            <person name="Dasilva C."/>
            <person name="Horner D."/>
            <person name="Mica E."/>
            <person name="Jublot D."/>
            <person name="Poulain J."/>
            <person name="Bruyere C."/>
            <person name="Billault A."/>
            <person name="Segurens B."/>
            <person name="Gouyvenoux M."/>
            <person name="Ugarte E."/>
            <person name="Cattonaro F."/>
            <person name="Anthouard V."/>
            <person name="Vico V."/>
            <person name="Del Fabbro C."/>
            <person name="Alaux M."/>
            <person name="Di Gaspero G."/>
            <person name="Dumas V."/>
            <person name="Felice N."/>
            <person name="Paillard S."/>
            <person name="Juman I."/>
            <person name="Moroldo M."/>
            <person name="Scalabrin S."/>
            <person name="Canaguier A."/>
            <person name="Le Clainche I."/>
            <person name="Malacrida G."/>
            <person name="Durand E."/>
            <person name="Pesole G."/>
            <person name="Laucou V."/>
            <person name="Chatelet P."/>
            <person name="Merdinoglu D."/>
            <person name="Delledonne M."/>
            <person name="Pezzotti M."/>
            <person name="Lecharny A."/>
            <person name="Scarpelli C."/>
            <person name="Artiguenave F."/>
            <person name="Pe M.E."/>
            <person name="Valle G."/>
            <person name="Morgante M."/>
            <person name="Caboche M."/>
            <person name="Adam-Blondon A.-F."/>
            <person name="Weissenbach J."/>
            <person name="Quetier F."/>
            <person name="Wincker P."/>
        </authorList>
    </citation>
    <scope>NUCLEOTIDE SEQUENCE [LARGE SCALE GENOMIC DNA]</scope>
    <source>
        <strain evidence="2">cv. Pinot noir / PN40024</strain>
    </source>
</reference>
<dbReference type="eggNOG" id="ENOG502R7X1">
    <property type="taxonomic scope" value="Eukaryota"/>
</dbReference>
<dbReference type="PaxDb" id="29760-VIT_00s0246g00210.t01"/>
<organism evidence="1 2">
    <name type="scientific">Vitis vinifera</name>
    <name type="common">Grape</name>
    <dbReference type="NCBI Taxonomy" id="29760"/>
    <lineage>
        <taxon>Eukaryota</taxon>
        <taxon>Viridiplantae</taxon>
        <taxon>Streptophyta</taxon>
        <taxon>Embryophyta</taxon>
        <taxon>Tracheophyta</taxon>
        <taxon>Spermatophyta</taxon>
        <taxon>Magnoliopsida</taxon>
        <taxon>eudicotyledons</taxon>
        <taxon>Gunneridae</taxon>
        <taxon>Pentapetalae</taxon>
        <taxon>rosids</taxon>
        <taxon>Vitales</taxon>
        <taxon>Vitaceae</taxon>
        <taxon>Viteae</taxon>
        <taxon>Vitis</taxon>
    </lineage>
</organism>
<dbReference type="STRING" id="29760.F6HML0"/>
<protein>
    <submittedName>
        <fullName evidence="1">Uncharacterized protein</fullName>
    </submittedName>
</protein>
<sequence length="142" mass="15891">MPGPLPYLKKKEGGMKRGKHCKKCMIQQVTLRSGGKRSPEYSTRSPFLAAMGSTCEQGKPNGNQKMGGYRIGQKTIQKAKAHPAEGRSFDLTPLLLFKGERVVVDQRIFGAQYEILFYCKTRSDKGKLQRLLRSKILALTLS</sequence>
<dbReference type="EMBL" id="FN595993">
    <property type="protein sequence ID" value="CCB55915.1"/>
    <property type="molecule type" value="Genomic_DNA"/>
</dbReference>
<gene>
    <name evidence="1" type="ORF">VIT_00s0246g00210</name>
</gene>
<dbReference type="HOGENOM" id="CLU_1819366_0_0_1"/>
<evidence type="ECO:0000313" key="1">
    <source>
        <dbReference type="EMBL" id="CCB55915.1"/>
    </source>
</evidence>
<keyword evidence="2" id="KW-1185">Reference proteome</keyword>
<dbReference type="AlphaFoldDB" id="F6HML0"/>
<dbReference type="Proteomes" id="UP000009183">
    <property type="component" value="Unassembled WGS sequence, unordered"/>
</dbReference>
<dbReference type="InParanoid" id="F6HML0"/>
<name>F6HML0_VITVI</name>